<keyword evidence="3" id="KW-1185">Reference proteome</keyword>
<proteinExistence type="predicted"/>
<protein>
    <submittedName>
        <fullName evidence="2">Uncharacterized protein</fullName>
    </submittedName>
</protein>
<evidence type="ECO:0000313" key="3">
    <source>
        <dbReference type="Proteomes" id="UP000221165"/>
    </source>
</evidence>
<accession>A0A2C6KRL3</accession>
<feature type="region of interest" description="Disordered" evidence="1">
    <location>
        <begin position="1"/>
        <end position="22"/>
    </location>
</feature>
<reference evidence="2 3" key="1">
    <citation type="journal article" date="2017" name="Int. J. Parasitol.">
        <title>The genome of the protozoan parasite Cystoisospora suis and a reverse vaccinology approach to identify vaccine candidates.</title>
        <authorList>
            <person name="Palmieri N."/>
            <person name="Shrestha A."/>
            <person name="Ruttkowski B."/>
            <person name="Beck T."/>
            <person name="Vogl C."/>
            <person name="Tomley F."/>
            <person name="Blake D.P."/>
            <person name="Joachim A."/>
        </authorList>
    </citation>
    <scope>NUCLEOTIDE SEQUENCE [LARGE SCALE GENOMIC DNA]</scope>
    <source>
        <strain evidence="2 3">Wien I</strain>
    </source>
</reference>
<organism evidence="2 3">
    <name type="scientific">Cystoisospora suis</name>
    <dbReference type="NCBI Taxonomy" id="483139"/>
    <lineage>
        <taxon>Eukaryota</taxon>
        <taxon>Sar</taxon>
        <taxon>Alveolata</taxon>
        <taxon>Apicomplexa</taxon>
        <taxon>Conoidasida</taxon>
        <taxon>Coccidia</taxon>
        <taxon>Eucoccidiorida</taxon>
        <taxon>Eimeriorina</taxon>
        <taxon>Sarcocystidae</taxon>
        <taxon>Cystoisospora</taxon>
    </lineage>
</organism>
<comment type="caution">
    <text evidence="2">The sequence shown here is derived from an EMBL/GenBank/DDBJ whole genome shotgun (WGS) entry which is preliminary data.</text>
</comment>
<name>A0A2C6KRL3_9APIC</name>
<dbReference type="EMBL" id="MIGC01003025">
    <property type="protein sequence ID" value="PHJ20097.1"/>
    <property type="molecule type" value="Genomic_DNA"/>
</dbReference>
<sequence length="69" mass="7439">MHADSTERLRPAGTQRHIEGSLSEGSRCDGVAIVDHLCRLQPFSCYQIPKQMAHIPPPARGARGAAGCE</sequence>
<dbReference type="VEuPathDB" id="ToxoDB:CSUI_006066"/>
<dbReference type="RefSeq" id="XP_067921788.1">
    <property type="nucleotide sequence ID" value="XM_068066231.1"/>
</dbReference>
<evidence type="ECO:0000313" key="2">
    <source>
        <dbReference type="EMBL" id="PHJ20097.1"/>
    </source>
</evidence>
<dbReference type="AlphaFoldDB" id="A0A2C6KRL3"/>
<dbReference type="GeneID" id="94429442"/>
<gene>
    <name evidence="2" type="ORF">CSUI_006066</name>
</gene>
<feature type="compositionally biased region" description="Basic and acidic residues" evidence="1">
    <location>
        <begin position="1"/>
        <end position="10"/>
    </location>
</feature>
<evidence type="ECO:0000256" key="1">
    <source>
        <dbReference type="SAM" id="MobiDB-lite"/>
    </source>
</evidence>
<dbReference type="Proteomes" id="UP000221165">
    <property type="component" value="Unassembled WGS sequence"/>
</dbReference>